<keyword evidence="2" id="KW-1133">Transmembrane helix</keyword>
<feature type="coiled-coil region" evidence="1">
    <location>
        <begin position="498"/>
        <end position="567"/>
    </location>
</feature>
<name>A0AA41W6K8_9GAMM</name>
<dbReference type="InterPro" id="IPR029062">
    <property type="entry name" value="Class_I_gatase-like"/>
</dbReference>
<feature type="domain" description="ABC-type uncharacterised transport system" evidence="3">
    <location>
        <begin position="189"/>
        <end position="467"/>
    </location>
</feature>
<dbReference type="EMBL" id="JAMQGP010000003">
    <property type="protein sequence ID" value="MCM2679638.1"/>
    <property type="molecule type" value="Genomic_DNA"/>
</dbReference>
<dbReference type="RefSeq" id="WP_251261083.1">
    <property type="nucleotide sequence ID" value="NZ_JAMQGP010000003.1"/>
</dbReference>
<protein>
    <submittedName>
        <fullName evidence="5">GldG family protein</fullName>
    </submittedName>
</protein>
<dbReference type="Pfam" id="PF09822">
    <property type="entry name" value="ABC_transp_aux"/>
    <property type="match status" value="1"/>
</dbReference>
<accession>A0AA41W6K8</accession>
<dbReference type="AlphaFoldDB" id="A0AA41W6K8"/>
<organism evidence="5 6">
    <name type="scientific">Echinimonas agarilytica</name>
    <dbReference type="NCBI Taxonomy" id="1215918"/>
    <lineage>
        <taxon>Bacteria</taxon>
        <taxon>Pseudomonadati</taxon>
        <taxon>Pseudomonadota</taxon>
        <taxon>Gammaproteobacteria</taxon>
        <taxon>Alteromonadales</taxon>
        <taxon>Echinimonadaceae</taxon>
        <taxon>Echinimonas</taxon>
    </lineage>
</organism>
<gene>
    <name evidence="5" type="ORF">NAF29_08145</name>
</gene>
<comment type="caution">
    <text evidence="5">The sequence shown here is derived from an EMBL/GenBank/DDBJ whole genome shotgun (WGS) entry which is preliminary data.</text>
</comment>
<evidence type="ECO:0000313" key="5">
    <source>
        <dbReference type="EMBL" id="MCM2679638.1"/>
    </source>
</evidence>
<feature type="transmembrane region" description="Helical" evidence="2">
    <location>
        <begin position="579"/>
        <end position="601"/>
    </location>
</feature>
<proteinExistence type="predicted"/>
<evidence type="ECO:0000313" key="6">
    <source>
        <dbReference type="Proteomes" id="UP001165393"/>
    </source>
</evidence>
<sequence>MYKQIIRTINAIPPALTLLLLFIALMLVAFPLKKISSRVDLTADQIYTLSTGSIEVLENLDREVTIRYYVNKSDNILPFVLRNYAERVNDFLAQLEQVSAGKVKVIQYDPEPDSDAAVSAELDGIQPHSVAPGIEGFMGLSINCLDQKRVLPFLDLNRENTLEYDVIRKLKEVTLFNRKRVAIYSNVPALGVYEGSEMKLPEWSLIKELNSSYDITHLSGLELEITKDVDVLMLMHPMDLAEGFETAIDQFIQRGGKMIVMQDPLAFSFMFYGQGYVTETVSSSWPALERATGVSFSVTDTVLDMQLKTSLNRGQGPEQLNFILTLDQNSINQEHPITKQMSKLVFASSGYFSGDPRSGIKKTVLAQSTRDSMTSPITQVMDAGKYESEKLLRTFKADDSHYDLALILEGEFPSLVSGKLEAGTQPSQIFLLGDSDFASDPFAGQSMQVQRRHVFYPENDNVSLVLNSVDYLVGNLDLIDARSKTRRSRPLTKMIELERKTEVNYDEHLKRLDQLSERLDRELSNAKNTFSNTLDEPVRSRETKARINDLAAQLKATQTEARIMRRDLRQDIDQIRNKVIGFNLLFSPILVMLFGCVMLSFRHYKTRPR</sequence>
<dbReference type="SUPFAM" id="SSF52317">
    <property type="entry name" value="Class I glutamine amidotransferase-like"/>
    <property type="match status" value="1"/>
</dbReference>
<reference evidence="5 6" key="1">
    <citation type="journal article" date="2013" name="Antonie Van Leeuwenhoek">
        <title>Echinimonas agarilytica gen. nov., sp. nov., a new gammaproteobacterium isolated from the sea urchin Strongylocentrotus intermedius.</title>
        <authorList>
            <person name="Nedashkovskaya O.I."/>
            <person name="Stenkova A.M."/>
            <person name="Zhukova N.V."/>
            <person name="Van Trappen S."/>
            <person name="Lee J.S."/>
            <person name="Kim S.B."/>
        </authorList>
    </citation>
    <scope>NUCLEOTIDE SEQUENCE [LARGE SCALE GENOMIC DNA]</scope>
    <source>
        <strain evidence="5 6">KMM 6351</strain>
    </source>
</reference>
<dbReference type="InterPro" id="IPR055396">
    <property type="entry name" value="DUF7088"/>
</dbReference>
<feature type="domain" description="DUF7088" evidence="4">
    <location>
        <begin position="44"/>
        <end position="131"/>
    </location>
</feature>
<keyword evidence="2" id="KW-0812">Transmembrane</keyword>
<keyword evidence="6" id="KW-1185">Reference proteome</keyword>
<feature type="transmembrane region" description="Helical" evidence="2">
    <location>
        <begin position="12"/>
        <end position="32"/>
    </location>
</feature>
<evidence type="ECO:0000256" key="1">
    <source>
        <dbReference type="SAM" id="Coils"/>
    </source>
</evidence>
<keyword evidence="2" id="KW-0472">Membrane</keyword>
<evidence type="ECO:0000259" key="4">
    <source>
        <dbReference type="Pfam" id="PF23357"/>
    </source>
</evidence>
<dbReference type="Pfam" id="PF23357">
    <property type="entry name" value="DUF7088"/>
    <property type="match status" value="1"/>
</dbReference>
<keyword evidence="1" id="KW-0175">Coiled coil</keyword>
<dbReference type="Proteomes" id="UP001165393">
    <property type="component" value="Unassembled WGS sequence"/>
</dbReference>
<dbReference type="InterPro" id="IPR019196">
    <property type="entry name" value="ABC_transp_unknown"/>
</dbReference>
<evidence type="ECO:0000256" key="2">
    <source>
        <dbReference type="SAM" id="Phobius"/>
    </source>
</evidence>
<evidence type="ECO:0000259" key="3">
    <source>
        <dbReference type="Pfam" id="PF09822"/>
    </source>
</evidence>